<accession>A0A098E728</accession>
<name>A0A098E728_9ZZZZ</name>
<dbReference type="Pfam" id="PF12762">
    <property type="entry name" value="DDE_Tnp_IS1595"/>
    <property type="match status" value="1"/>
</dbReference>
<feature type="region of interest" description="Disordered" evidence="1">
    <location>
        <begin position="144"/>
        <end position="164"/>
    </location>
</feature>
<dbReference type="InterPro" id="IPR024442">
    <property type="entry name" value="Transposase_Zn_ribbon"/>
</dbReference>
<dbReference type="AlphaFoldDB" id="A0A098E728"/>
<evidence type="ECO:0000259" key="2">
    <source>
        <dbReference type="SMART" id="SM01126"/>
    </source>
</evidence>
<reference evidence="3" key="1">
    <citation type="submission" date="2014-09" db="EMBL/GenBank/DDBJ databases">
        <authorList>
            <person name="Probst J Alexander"/>
        </authorList>
    </citation>
    <scope>NUCLEOTIDE SEQUENCE</scope>
</reference>
<evidence type="ECO:0000256" key="1">
    <source>
        <dbReference type="SAM" id="MobiDB-lite"/>
    </source>
</evidence>
<dbReference type="PANTHER" id="PTHR33293">
    <property type="entry name" value="INSERTION ELEMENT IS1 1 PROTEIN INSB-RELATED"/>
    <property type="match status" value="1"/>
</dbReference>
<dbReference type="PANTHER" id="PTHR33293:SF1">
    <property type="entry name" value="INSERTION ELEMENT IS1 1 PROTEIN INSB-RELATED"/>
    <property type="match status" value="1"/>
</dbReference>
<dbReference type="NCBIfam" id="NF033547">
    <property type="entry name" value="transpos_IS1595"/>
    <property type="match status" value="1"/>
</dbReference>
<proteinExistence type="predicted"/>
<feature type="domain" description="ISXO2-like transposase" evidence="2">
    <location>
        <begin position="126"/>
        <end position="286"/>
    </location>
</feature>
<dbReference type="Pfam" id="PF12760">
    <property type="entry name" value="Zn_ribbon_IS1595"/>
    <property type="match status" value="1"/>
</dbReference>
<sequence length="325" mass="37888">MKTKKSIITLGEKDCLEMIEKARWKDSIFCPYCKSQEVVKNGWDDSDGVKVQKYMCKHCEKTFNVKTKTIFENSKIPLQKWFTMISLLGTNSILFLSEFLNIAYSNAYRMAKKIRSVISVEEGKRILHGDIELEIDEMYISSGQKGEKNLDRPPRKRGLRANRGRGTFEKDKPAIVTFVDRNTKETMFFVPEHLSGDYVIDKMGRHTDKGSKITTYTDEYKMYSKLESAGYQHKVVNHSFEYANGNIHINNCENRHSLLRPFLVIKRGVSKYNLQSYANLFQFFFNKRLQSHNPVEIVSQAINAIINFLYFLQCLKNQKFLKLFA</sequence>
<dbReference type="InterPro" id="IPR051354">
    <property type="entry name" value="Transposase_27_IS1"/>
</dbReference>
<dbReference type="InterPro" id="IPR043025">
    <property type="entry name" value="DRP_PD-(D/E)XK_dom"/>
</dbReference>
<organism evidence="3">
    <name type="scientific">groundwater metagenome</name>
    <dbReference type="NCBI Taxonomy" id="717931"/>
    <lineage>
        <taxon>unclassified sequences</taxon>
        <taxon>metagenomes</taxon>
        <taxon>ecological metagenomes</taxon>
    </lineage>
</organism>
<dbReference type="SMART" id="SM01126">
    <property type="entry name" value="DDE_Tnp_IS1595"/>
    <property type="match status" value="1"/>
</dbReference>
<evidence type="ECO:0000313" key="3">
    <source>
        <dbReference type="EMBL" id="CEG11289.1"/>
    </source>
</evidence>
<protein>
    <recommendedName>
        <fullName evidence="2">ISXO2-like transposase domain-containing protein</fullName>
    </recommendedName>
</protein>
<dbReference type="EMBL" id="CCXY01000042">
    <property type="protein sequence ID" value="CEG11289.1"/>
    <property type="molecule type" value="Genomic_DNA"/>
</dbReference>
<feature type="compositionally biased region" description="Basic residues" evidence="1">
    <location>
        <begin position="154"/>
        <end position="163"/>
    </location>
</feature>
<gene>
    <name evidence="3" type="ORF">MSIBF_A1360019</name>
</gene>
<dbReference type="Gene3D" id="3.40.210.30">
    <property type="entry name" value="Dam replacing family, catalytic PD-(D/E)XK domain"/>
    <property type="match status" value="1"/>
</dbReference>
<dbReference type="InterPro" id="IPR024445">
    <property type="entry name" value="Tnp_ISXO2-like"/>
</dbReference>